<evidence type="ECO:0000313" key="2">
    <source>
        <dbReference type="Proteomes" id="UP000253594"/>
    </source>
</evidence>
<proteinExistence type="predicted"/>
<evidence type="ECO:0000313" key="1">
    <source>
        <dbReference type="EMBL" id="RCI74529.1"/>
    </source>
</evidence>
<dbReference type="AlphaFoldDB" id="A0A367MAY5"/>
<dbReference type="EMBL" id="QORE01000352">
    <property type="protein sequence ID" value="RCI74529.1"/>
    <property type="molecule type" value="Genomic_DNA"/>
</dbReference>
<dbReference type="Proteomes" id="UP000253594">
    <property type="component" value="Unassembled WGS sequence"/>
</dbReference>
<comment type="caution">
    <text evidence="1">The sequence shown here is derived from an EMBL/GenBank/DDBJ whole genome shotgun (WGS) entry which is preliminary data.</text>
</comment>
<feature type="non-terminal residue" evidence="1">
    <location>
        <position position="31"/>
    </location>
</feature>
<dbReference type="Gene3D" id="3.10.310.10">
    <property type="entry name" value="Diaminopimelate Epimerase, Chain A, domain 1"/>
    <property type="match status" value="1"/>
</dbReference>
<protein>
    <submittedName>
        <fullName evidence="1">PhzF family phenazine biosynthesis protein</fullName>
    </submittedName>
</protein>
<organism evidence="1 2">
    <name type="scientific">Pseudomonas aeruginosa</name>
    <dbReference type="NCBI Taxonomy" id="287"/>
    <lineage>
        <taxon>Bacteria</taxon>
        <taxon>Pseudomonadati</taxon>
        <taxon>Pseudomonadota</taxon>
        <taxon>Gammaproteobacteria</taxon>
        <taxon>Pseudomonadales</taxon>
        <taxon>Pseudomonadaceae</taxon>
        <taxon>Pseudomonas</taxon>
    </lineage>
</organism>
<name>A0A367MAY5_PSEAI</name>
<gene>
    <name evidence="1" type="ORF">DT376_12545</name>
</gene>
<reference evidence="1 2" key="1">
    <citation type="submission" date="2018-07" db="EMBL/GenBank/DDBJ databases">
        <title>Mechanisms of high-level aminoglycoside resistance among Gram-negative pathogens in Brazil.</title>
        <authorList>
            <person name="Ballaben A.S."/>
            <person name="Darini A.L.C."/>
            <person name="Doi Y."/>
        </authorList>
    </citation>
    <scope>NUCLEOTIDE SEQUENCE [LARGE SCALE GENOMIC DNA]</scope>
    <source>
        <strain evidence="1 2">B2-305</strain>
    </source>
</reference>
<accession>A0A367MAY5</accession>
<dbReference type="SUPFAM" id="SSF54506">
    <property type="entry name" value="Diaminopimelate epimerase-like"/>
    <property type="match status" value="1"/>
</dbReference>
<sequence>MQLEFHQVDAFSSRPFSGNPAVVYRLDAWLA</sequence>